<dbReference type="InterPro" id="IPR039123">
    <property type="entry name" value="PPTC7"/>
</dbReference>
<dbReference type="GO" id="GO:0046872">
    <property type="term" value="F:metal ion binding"/>
    <property type="evidence" value="ECO:0007669"/>
    <property type="project" value="UniProtKB-UniRule"/>
</dbReference>
<dbReference type="InterPro" id="IPR036457">
    <property type="entry name" value="PPM-type-like_dom_sf"/>
</dbReference>
<evidence type="ECO:0000313" key="4">
    <source>
        <dbReference type="EMBL" id="RDW60120.1"/>
    </source>
</evidence>
<dbReference type="Pfam" id="PF13672">
    <property type="entry name" value="PP2C_2"/>
    <property type="match status" value="1"/>
</dbReference>
<evidence type="ECO:0000256" key="1">
    <source>
        <dbReference type="RuleBase" id="RU366020"/>
    </source>
</evidence>
<feature type="region of interest" description="Disordered" evidence="2">
    <location>
        <begin position="1"/>
        <end position="23"/>
    </location>
</feature>
<proteinExistence type="inferred from homology"/>
<dbReference type="AlphaFoldDB" id="A0A3D8QEN4"/>
<keyword evidence="1" id="KW-0378">Hydrolase</keyword>
<evidence type="ECO:0000313" key="5">
    <source>
        <dbReference type="Proteomes" id="UP000256328"/>
    </source>
</evidence>
<protein>
    <recommendedName>
        <fullName evidence="1">Protein phosphatase</fullName>
        <ecNumber evidence="1">3.1.3.16</ecNumber>
    </recommendedName>
</protein>
<dbReference type="PANTHER" id="PTHR12320">
    <property type="entry name" value="PROTEIN PHOSPHATASE 2C"/>
    <property type="match status" value="1"/>
</dbReference>
<comment type="catalytic activity">
    <reaction evidence="1">
        <text>O-phospho-L-threonyl-[protein] + H2O = L-threonyl-[protein] + phosphate</text>
        <dbReference type="Rhea" id="RHEA:47004"/>
        <dbReference type="Rhea" id="RHEA-COMP:11060"/>
        <dbReference type="Rhea" id="RHEA-COMP:11605"/>
        <dbReference type="ChEBI" id="CHEBI:15377"/>
        <dbReference type="ChEBI" id="CHEBI:30013"/>
        <dbReference type="ChEBI" id="CHEBI:43474"/>
        <dbReference type="ChEBI" id="CHEBI:61977"/>
        <dbReference type="EC" id="3.1.3.16"/>
    </reaction>
</comment>
<keyword evidence="1" id="KW-0460">Magnesium</keyword>
<comment type="catalytic activity">
    <reaction evidence="1">
        <text>O-phospho-L-seryl-[protein] + H2O = L-seryl-[protein] + phosphate</text>
        <dbReference type="Rhea" id="RHEA:20629"/>
        <dbReference type="Rhea" id="RHEA-COMP:9863"/>
        <dbReference type="Rhea" id="RHEA-COMP:11604"/>
        <dbReference type="ChEBI" id="CHEBI:15377"/>
        <dbReference type="ChEBI" id="CHEBI:29999"/>
        <dbReference type="ChEBI" id="CHEBI:43474"/>
        <dbReference type="ChEBI" id="CHEBI:83421"/>
        <dbReference type="EC" id="3.1.3.16"/>
    </reaction>
</comment>
<evidence type="ECO:0000259" key="3">
    <source>
        <dbReference type="PROSITE" id="PS51746"/>
    </source>
</evidence>
<name>A0A3D8QEN4_9HELO</name>
<dbReference type="OrthoDB" id="60843at2759"/>
<dbReference type="EC" id="3.1.3.16" evidence="1"/>
<dbReference type="GO" id="GO:0004722">
    <property type="term" value="F:protein serine/threonine phosphatase activity"/>
    <property type="evidence" value="ECO:0007669"/>
    <property type="project" value="UniProtKB-EC"/>
</dbReference>
<keyword evidence="1" id="KW-0479">Metal-binding</keyword>
<comment type="cofactor">
    <cofactor evidence="1">
        <name>Mg(2+)</name>
        <dbReference type="ChEBI" id="CHEBI:18420"/>
    </cofactor>
</comment>
<accession>A0A3D8QEN4</accession>
<sequence length="413" mass="44947">MNSPMRRLALTASRPKTVPNRGIADTTRPLVRFKCMFSRPSPLATSRLAHGLHNSLSASLPPRTRSFHASACYLASSNPKFTYGIAASFNAKDHRYNPNAHVFNFNPYNAITERRKNKRLRPASGQDAFFVSRIGESADVAFGVADGVGGWVDSGVDPADFAHGFCDYMAYAANRHQVEANAPLSARGLMQIGYDAILKDETVMAGGSTACVALAKEDGTMEVANLGDSGFVQLRLNAIHNLSEHQTHAFNTPYQLSKLEQEDFEQSNTFGTVQIRDSPKDAQVTKHSLRHGDILVFASDGVWDNLSAQDILRVVSRVMVGAKAWEHTDGGITVGKSLYNFTVDSAGEEELPPSLQSFLAVAITGEAKAASTNTKRNGPFAREVQKYFPNEHWRGGKVDDICVVVAVAVEEGK</sequence>
<keyword evidence="5" id="KW-1185">Reference proteome</keyword>
<keyword evidence="1" id="KW-0464">Manganese</keyword>
<organism evidence="4 5">
    <name type="scientific">Coleophoma crateriformis</name>
    <dbReference type="NCBI Taxonomy" id="565419"/>
    <lineage>
        <taxon>Eukaryota</taxon>
        <taxon>Fungi</taxon>
        <taxon>Dikarya</taxon>
        <taxon>Ascomycota</taxon>
        <taxon>Pezizomycotina</taxon>
        <taxon>Leotiomycetes</taxon>
        <taxon>Helotiales</taxon>
        <taxon>Dermateaceae</taxon>
        <taxon>Coleophoma</taxon>
    </lineage>
</organism>
<comment type="similarity">
    <text evidence="1">Belongs to the PP2C family.</text>
</comment>
<dbReference type="Proteomes" id="UP000256328">
    <property type="component" value="Unassembled WGS sequence"/>
</dbReference>
<dbReference type="PROSITE" id="PS51746">
    <property type="entry name" value="PPM_2"/>
    <property type="match status" value="1"/>
</dbReference>
<comment type="cofactor">
    <cofactor evidence="1">
        <name>Mn(2+)</name>
        <dbReference type="ChEBI" id="CHEBI:29035"/>
    </cofactor>
</comment>
<dbReference type="PANTHER" id="PTHR12320:SF1">
    <property type="entry name" value="PROTEIN PHOSPHATASE PTC7 HOMOLOG"/>
    <property type="match status" value="1"/>
</dbReference>
<feature type="domain" description="PPM-type phosphatase" evidence="3">
    <location>
        <begin position="108"/>
        <end position="408"/>
    </location>
</feature>
<gene>
    <name evidence="4" type="ORF">BP5796_11726</name>
</gene>
<dbReference type="SMART" id="SM00331">
    <property type="entry name" value="PP2C_SIG"/>
    <property type="match status" value="1"/>
</dbReference>
<dbReference type="InterPro" id="IPR001932">
    <property type="entry name" value="PPM-type_phosphatase-like_dom"/>
</dbReference>
<keyword evidence="1" id="KW-0904">Protein phosphatase</keyword>
<reference evidence="4 5" key="1">
    <citation type="journal article" date="2018" name="IMA Fungus">
        <title>IMA Genome-F 9: Draft genome sequence of Annulohypoxylon stygium, Aspergillus mulundensis, Berkeleyomyces basicola (syn. Thielaviopsis basicola), Ceratocystis smalleyi, two Cercospora beticola strains, Coleophoma cylindrospora, Fusarium fracticaudum, Phialophora cf. hyalina, and Morchella septimelata.</title>
        <authorList>
            <person name="Wingfield B.D."/>
            <person name="Bills G.F."/>
            <person name="Dong Y."/>
            <person name="Huang W."/>
            <person name="Nel W.J."/>
            <person name="Swalarsk-Parry B.S."/>
            <person name="Vaghefi N."/>
            <person name="Wilken P.M."/>
            <person name="An Z."/>
            <person name="de Beer Z.W."/>
            <person name="De Vos L."/>
            <person name="Chen L."/>
            <person name="Duong T.A."/>
            <person name="Gao Y."/>
            <person name="Hammerbacher A."/>
            <person name="Kikkert J.R."/>
            <person name="Li Y."/>
            <person name="Li H."/>
            <person name="Li K."/>
            <person name="Li Q."/>
            <person name="Liu X."/>
            <person name="Ma X."/>
            <person name="Naidoo K."/>
            <person name="Pethybridge S.J."/>
            <person name="Sun J."/>
            <person name="Steenkamp E.T."/>
            <person name="van der Nest M.A."/>
            <person name="van Wyk S."/>
            <person name="Wingfield M.J."/>
            <person name="Xiong C."/>
            <person name="Yue Q."/>
            <person name="Zhang X."/>
        </authorList>
    </citation>
    <scope>NUCLEOTIDE SEQUENCE [LARGE SCALE GENOMIC DNA]</scope>
    <source>
        <strain evidence="4 5">BP5796</strain>
    </source>
</reference>
<dbReference type="SUPFAM" id="SSF81606">
    <property type="entry name" value="PP2C-like"/>
    <property type="match status" value="1"/>
</dbReference>
<dbReference type="SMART" id="SM00332">
    <property type="entry name" value="PP2Cc"/>
    <property type="match status" value="1"/>
</dbReference>
<evidence type="ECO:0000256" key="2">
    <source>
        <dbReference type="SAM" id="MobiDB-lite"/>
    </source>
</evidence>
<dbReference type="EMBL" id="PDLN01000019">
    <property type="protein sequence ID" value="RDW60120.1"/>
    <property type="molecule type" value="Genomic_DNA"/>
</dbReference>
<comment type="caution">
    <text evidence="4">The sequence shown here is derived from an EMBL/GenBank/DDBJ whole genome shotgun (WGS) entry which is preliminary data.</text>
</comment>
<dbReference type="Gene3D" id="3.60.40.10">
    <property type="entry name" value="PPM-type phosphatase domain"/>
    <property type="match status" value="1"/>
</dbReference>